<evidence type="ECO:0000256" key="3">
    <source>
        <dbReference type="ARBA" id="ARBA00022989"/>
    </source>
</evidence>
<accession>A0A3B1DF74</accession>
<gene>
    <name evidence="7" type="ORF">MNBD_UNCLBAC01-1452</name>
</gene>
<keyword evidence="7" id="KW-0378">Hydrolase</keyword>
<keyword evidence="3 5" id="KW-1133">Transmembrane helix</keyword>
<feature type="transmembrane region" description="Helical" evidence="5">
    <location>
        <begin position="122"/>
        <end position="142"/>
    </location>
</feature>
<dbReference type="GO" id="GO:0015078">
    <property type="term" value="F:proton transmembrane transporter activity"/>
    <property type="evidence" value="ECO:0007669"/>
    <property type="project" value="InterPro"/>
</dbReference>
<evidence type="ECO:0000256" key="1">
    <source>
        <dbReference type="ARBA" id="ARBA00004141"/>
    </source>
</evidence>
<evidence type="ECO:0000259" key="6">
    <source>
        <dbReference type="Pfam" id="PF00137"/>
    </source>
</evidence>
<evidence type="ECO:0000256" key="4">
    <source>
        <dbReference type="ARBA" id="ARBA00023136"/>
    </source>
</evidence>
<sequence>MGTELMIFEDFGVAACMAFAAMGSALGTGNAAMGALGAWKKCFAQNKSAPFLLTIFVGFPLSQTIYGMVLMNNISTAAAAGHPLLWIGLFGGLGMGVSAMMQGKAAASACDALAETGKGASNYIIALGIIETVALFVMAFLMSKISVFTG</sequence>
<dbReference type="SUPFAM" id="SSF81333">
    <property type="entry name" value="F1F0 ATP synthase subunit C"/>
    <property type="match status" value="1"/>
</dbReference>
<protein>
    <submittedName>
        <fullName evidence="7">V-type ATP synthase subunit K</fullName>
        <ecNumber evidence="7">3.6.3.14</ecNumber>
    </submittedName>
</protein>
<evidence type="ECO:0000256" key="2">
    <source>
        <dbReference type="ARBA" id="ARBA00022692"/>
    </source>
</evidence>
<dbReference type="Gene3D" id="1.20.120.610">
    <property type="entry name" value="lithium bound rotor ring of v- atpase"/>
    <property type="match status" value="1"/>
</dbReference>
<dbReference type="EMBL" id="UOGJ01000059">
    <property type="protein sequence ID" value="VAX35493.1"/>
    <property type="molecule type" value="Genomic_DNA"/>
</dbReference>
<evidence type="ECO:0000256" key="5">
    <source>
        <dbReference type="SAM" id="Phobius"/>
    </source>
</evidence>
<reference evidence="7" key="1">
    <citation type="submission" date="2018-06" db="EMBL/GenBank/DDBJ databases">
        <authorList>
            <person name="Zhirakovskaya E."/>
        </authorList>
    </citation>
    <scope>NUCLEOTIDE SEQUENCE</scope>
</reference>
<dbReference type="Pfam" id="PF00137">
    <property type="entry name" value="ATP-synt_C"/>
    <property type="match status" value="1"/>
</dbReference>
<dbReference type="AlphaFoldDB" id="A0A3B1DF74"/>
<dbReference type="GO" id="GO:0033177">
    <property type="term" value="C:proton-transporting two-sector ATPase complex, proton-transporting domain"/>
    <property type="evidence" value="ECO:0007669"/>
    <property type="project" value="InterPro"/>
</dbReference>
<keyword evidence="2 5" id="KW-0812">Transmembrane</keyword>
<name>A0A3B1DF74_9ZZZZ</name>
<dbReference type="GO" id="GO:0016787">
    <property type="term" value="F:hydrolase activity"/>
    <property type="evidence" value="ECO:0007669"/>
    <property type="project" value="UniProtKB-KW"/>
</dbReference>
<dbReference type="NCBIfam" id="NF005174">
    <property type="entry name" value="PRK06649.1"/>
    <property type="match status" value="1"/>
</dbReference>
<dbReference type="InterPro" id="IPR002379">
    <property type="entry name" value="ATPase_proteolipid_c-like_dom"/>
</dbReference>
<dbReference type="InterPro" id="IPR035921">
    <property type="entry name" value="F/V-ATP_Csub_sf"/>
</dbReference>
<feature type="transmembrane region" description="Helical" evidence="5">
    <location>
        <begin position="51"/>
        <end position="71"/>
    </location>
</feature>
<keyword evidence="4 5" id="KW-0472">Membrane</keyword>
<feature type="domain" description="V-ATPase proteolipid subunit C-like" evidence="6">
    <location>
        <begin position="85"/>
        <end position="140"/>
    </location>
</feature>
<organism evidence="7">
    <name type="scientific">hydrothermal vent metagenome</name>
    <dbReference type="NCBI Taxonomy" id="652676"/>
    <lineage>
        <taxon>unclassified sequences</taxon>
        <taxon>metagenomes</taxon>
        <taxon>ecological metagenomes</taxon>
    </lineage>
</organism>
<feature type="transmembrane region" description="Helical" evidence="5">
    <location>
        <begin position="12"/>
        <end position="39"/>
    </location>
</feature>
<proteinExistence type="predicted"/>
<feature type="transmembrane region" description="Helical" evidence="5">
    <location>
        <begin position="83"/>
        <end position="101"/>
    </location>
</feature>
<comment type="subcellular location">
    <subcellularLocation>
        <location evidence="1">Membrane</location>
        <topology evidence="1">Multi-pass membrane protein</topology>
    </subcellularLocation>
</comment>
<evidence type="ECO:0000313" key="7">
    <source>
        <dbReference type="EMBL" id="VAX35493.1"/>
    </source>
</evidence>
<dbReference type="EC" id="3.6.3.14" evidence="7"/>